<name>A0AAP9Y3D8_BURGL</name>
<organism evidence="2 4">
    <name type="scientific">Burkholderia glumae</name>
    <name type="common">Pseudomonas glumae</name>
    <dbReference type="NCBI Taxonomy" id="337"/>
    <lineage>
        <taxon>Bacteria</taxon>
        <taxon>Pseudomonadati</taxon>
        <taxon>Pseudomonadota</taxon>
        <taxon>Betaproteobacteria</taxon>
        <taxon>Burkholderiales</taxon>
        <taxon>Burkholderiaceae</taxon>
        <taxon>Burkholderia</taxon>
    </lineage>
</organism>
<dbReference type="EMBL" id="CP065601">
    <property type="protein sequence ID" value="QPQ93363.1"/>
    <property type="molecule type" value="Genomic_DNA"/>
</dbReference>
<protein>
    <submittedName>
        <fullName evidence="2">Uncharacterized protein</fullName>
    </submittedName>
</protein>
<dbReference type="Proteomes" id="UP000594892">
    <property type="component" value="Chromosome 2"/>
</dbReference>
<sequence length="96" mass="10572">MAINITLNYTERARAVMTGAQNATFHYEADAPFPQTGDFLENELPGGPQTFIVIGRVFRYRPNEVAVSVYLDLPPEPTLEQGTSGPELSTWEKLGG</sequence>
<proteinExistence type="predicted"/>
<accession>A0AAP9Y3D8</accession>
<evidence type="ECO:0000256" key="1">
    <source>
        <dbReference type="SAM" id="MobiDB-lite"/>
    </source>
</evidence>
<evidence type="ECO:0000313" key="4">
    <source>
        <dbReference type="Proteomes" id="UP000594892"/>
    </source>
</evidence>
<reference evidence="3" key="2">
    <citation type="submission" date="2022-06" db="EMBL/GenBank/DDBJ databases">
        <title>Draft genome sequence of Burkholderia glumae strain GR20004 isolated from rice panicle showing bacterial panicle blight.</title>
        <authorList>
            <person name="Choi S.Y."/>
            <person name="Lee Y.H."/>
        </authorList>
    </citation>
    <scope>NUCLEOTIDE SEQUENCE</scope>
    <source>
        <strain evidence="3">GR20004</strain>
    </source>
</reference>
<evidence type="ECO:0000313" key="3">
    <source>
        <dbReference type="EMBL" id="USS47534.1"/>
    </source>
</evidence>
<keyword evidence="5" id="KW-1185">Reference proteome</keyword>
<dbReference type="GeneID" id="45698163"/>
<dbReference type="EMBL" id="CP099587">
    <property type="protein sequence ID" value="USS47534.1"/>
    <property type="molecule type" value="Genomic_DNA"/>
</dbReference>
<dbReference type="AlphaFoldDB" id="A0AAP9Y3D8"/>
<gene>
    <name evidence="2" type="ORF">I6H06_13990</name>
    <name evidence="3" type="ORF">NFI99_22195</name>
</gene>
<evidence type="ECO:0000313" key="2">
    <source>
        <dbReference type="EMBL" id="QPQ93363.1"/>
    </source>
</evidence>
<reference evidence="2 4" key="1">
    <citation type="submission" date="2020-12" db="EMBL/GenBank/DDBJ databases">
        <title>FDA dAtabase for Regulatory Grade micrObial Sequences (FDA-ARGOS): Supporting development and validation of Infectious Disease Dx tests.</title>
        <authorList>
            <person name="Minogue T."/>
            <person name="Wolcott M."/>
            <person name="Wasieloski L."/>
            <person name="Aguilar W."/>
            <person name="Moore D."/>
            <person name="Jaissle J."/>
            <person name="Tallon L."/>
            <person name="Sadzewicz L."/>
            <person name="Zhao X."/>
            <person name="Boylan J."/>
            <person name="Ott S."/>
            <person name="Bowen H."/>
            <person name="Vavikolanu K."/>
            <person name="Mehta A."/>
            <person name="Aluvathingal J."/>
            <person name="Nadendla S."/>
            <person name="Yan Y."/>
            <person name="Sichtig H."/>
        </authorList>
    </citation>
    <scope>NUCLEOTIDE SEQUENCE [LARGE SCALE GENOMIC DNA]</scope>
    <source>
        <strain evidence="2 4">FDAARGOS_949</strain>
    </source>
</reference>
<dbReference type="RefSeq" id="WP_015875900.1">
    <property type="nucleotide sequence ID" value="NZ_CP021074.1"/>
</dbReference>
<dbReference type="Proteomes" id="UP001056386">
    <property type="component" value="Chromosome 1"/>
</dbReference>
<evidence type="ECO:0000313" key="5">
    <source>
        <dbReference type="Proteomes" id="UP001056386"/>
    </source>
</evidence>
<feature type="region of interest" description="Disordered" evidence="1">
    <location>
        <begin position="75"/>
        <end position="96"/>
    </location>
</feature>